<reference evidence="2 3" key="1">
    <citation type="submission" date="2018-02" db="EMBL/GenBank/DDBJ databases">
        <title>Genome sequence of the basidiomycete white-rot fungus Phlebia centrifuga.</title>
        <authorList>
            <person name="Granchi Z."/>
            <person name="Peng M."/>
            <person name="de Vries R.P."/>
            <person name="Hilden K."/>
            <person name="Makela M.R."/>
            <person name="Grigoriev I."/>
            <person name="Riley R."/>
        </authorList>
    </citation>
    <scope>NUCLEOTIDE SEQUENCE [LARGE SCALE GENOMIC DNA]</scope>
    <source>
        <strain evidence="2 3">FBCC195</strain>
    </source>
</reference>
<feature type="compositionally biased region" description="Low complexity" evidence="1">
    <location>
        <begin position="377"/>
        <end position="394"/>
    </location>
</feature>
<sequence>MEDSSAPTTPVQFKESWSTSLDGASDCIPPSSSTVFPSSPYPQTPLDDLPSINPDALDHNVAVPYSVHRIYAPEIHAEKRDAGHELDGAGGAIEDFSPCIDGSLSPVVISFHSTDTSGHTFFSQNGSQQRHIDDELGLSPAINLDIHSGEAGNYLHTLDTHAAQVYFSLRLDRLLLQVLDEQNGRLTDKATFCPAVSPVSLFSLAQSASGLDSFFSASKSMEASDSLSHDNAIISAKASVDSSSVSSLSASHTSSRSISSSSVSTVLPATDQDSESSYEVFSPVRFTGRYVYDTHPDEGEDQECDGNPGILSSSSAGSDQVPSVEAEYSELWSSRNDPSLILRTPVTYPILDAASIVPLAPRKMQNRTRYLGPDACSQQSSLSKRSRPLSPLGSWEEYHNTDRSADMLHSPTCRDRRQEDSSYCQKTLAVVGLNEVNAPQTKKRKLATQDQAVMAVSHIPCRRDKEPTLGSLRRASSLRSDAGEVKARITDQPVTPVRSRFNNVTPSDSPLPILAPPPYEMIPRAPASKEQEAEWRISKLLSKELEERIGDGLNIAGLQRELMGEDEPQRQTHDDDDEEERMWRAVGEIEDSKTVDGQSENTEGRVTDYIEEADPSLGIEDEFRKEVIEWILDASPT</sequence>
<evidence type="ECO:0000313" key="2">
    <source>
        <dbReference type="EMBL" id="PSR75782.1"/>
    </source>
</evidence>
<feature type="region of interest" description="Disordered" evidence="1">
    <location>
        <begin position="1"/>
        <end position="44"/>
    </location>
</feature>
<proteinExistence type="predicted"/>
<protein>
    <submittedName>
        <fullName evidence="2">Uncharacterized protein</fullName>
    </submittedName>
</protein>
<organism evidence="2 3">
    <name type="scientific">Hermanssonia centrifuga</name>
    <dbReference type="NCBI Taxonomy" id="98765"/>
    <lineage>
        <taxon>Eukaryota</taxon>
        <taxon>Fungi</taxon>
        <taxon>Dikarya</taxon>
        <taxon>Basidiomycota</taxon>
        <taxon>Agaricomycotina</taxon>
        <taxon>Agaricomycetes</taxon>
        <taxon>Polyporales</taxon>
        <taxon>Meruliaceae</taxon>
        <taxon>Hermanssonia</taxon>
    </lineage>
</organism>
<feature type="region of interest" description="Disordered" evidence="1">
    <location>
        <begin position="561"/>
        <end position="580"/>
    </location>
</feature>
<name>A0A2R6NSC9_9APHY</name>
<dbReference type="STRING" id="98765.A0A2R6NSC9"/>
<feature type="region of interest" description="Disordered" evidence="1">
    <location>
        <begin position="372"/>
        <end position="398"/>
    </location>
</feature>
<feature type="compositionally biased region" description="Polar residues" evidence="1">
    <location>
        <begin position="310"/>
        <end position="321"/>
    </location>
</feature>
<dbReference type="Proteomes" id="UP000186601">
    <property type="component" value="Unassembled WGS sequence"/>
</dbReference>
<feature type="region of interest" description="Disordered" evidence="1">
    <location>
        <begin position="295"/>
        <end position="322"/>
    </location>
</feature>
<accession>A0A2R6NSC9</accession>
<feature type="region of interest" description="Disordered" evidence="1">
    <location>
        <begin position="497"/>
        <end position="517"/>
    </location>
</feature>
<gene>
    <name evidence="2" type="ORF">PHLCEN_2v8899</name>
</gene>
<feature type="compositionally biased region" description="Polar residues" evidence="1">
    <location>
        <begin position="1"/>
        <end position="22"/>
    </location>
</feature>
<feature type="compositionally biased region" description="Low complexity" evidence="1">
    <location>
        <begin position="29"/>
        <end position="38"/>
    </location>
</feature>
<comment type="caution">
    <text evidence="2">The sequence shown here is derived from an EMBL/GenBank/DDBJ whole genome shotgun (WGS) entry which is preliminary data.</text>
</comment>
<evidence type="ECO:0000256" key="1">
    <source>
        <dbReference type="SAM" id="MobiDB-lite"/>
    </source>
</evidence>
<feature type="region of interest" description="Disordered" evidence="1">
    <location>
        <begin position="587"/>
        <end position="608"/>
    </location>
</feature>
<evidence type="ECO:0000313" key="3">
    <source>
        <dbReference type="Proteomes" id="UP000186601"/>
    </source>
</evidence>
<dbReference type="OrthoDB" id="3250555at2759"/>
<dbReference type="AlphaFoldDB" id="A0A2R6NSC9"/>
<keyword evidence="3" id="KW-1185">Reference proteome</keyword>
<dbReference type="EMBL" id="MLYV02000879">
    <property type="protein sequence ID" value="PSR75782.1"/>
    <property type="molecule type" value="Genomic_DNA"/>
</dbReference>